<keyword evidence="2" id="KW-0805">Transcription regulation</keyword>
<protein>
    <recommendedName>
        <fullName evidence="9">RNA polymerase subunit sigma-24</fullName>
    </recommendedName>
</protein>
<keyword evidence="3" id="KW-0731">Sigma factor</keyword>
<dbReference type="SUPFAM" id="SSF88946">
    <property type="entry name" value="Sigma2 domain of RNA polymerase sigma factors"/>
    <property type="match status" value="1"/>
</dbReference>
<feature type="domain" description="RNA polymerase sigma-70 region 2" evidence="5">
    <location>
        <begin position="23"/>
        <end position="90"/>
    </location>
</feature>
<dbReference type="PANTHER" id="PTHR43133">
    <property type="entry name" value="RNA POLYMERASE ECF-TYPE SIGMA FACTO"/>
    <property type="match status" value="1"/>
</dbReference>
<evidence type="ECO:0008006" key="9">
    <source>
        <dbReference type="Google" id="ProtNLM"/>
    </source>
</evidence>
<evidence type="ECO:0000256" key="2">
    <source>
        <dbReference type="ARBA" id="ARBA00023015"/>
    </source>
</evidence>
<dbReference type="CDD" id="cd06171">
    <property type="entry name" value="Sigma70_r4"/>
    <property type="match status" value="1"/>
</dbReference>
<evidence type="ECO:0000313" key="7">
    <source>
        <dbReference type="EMBL" id="PJB99712.1"/>
    </source>
</evidence>
<dbReference type="Gene3D" id="1.10.1740.10">
    <property type="match status" value="1"/>
</dbReference>
<dbReference type="EMBL" id="PFTB01000007">
    <property type="protein sequence ID" value="PJB99712.1"/>
    <property type="molecule type" value="Genomic_DNA"/>
</dbReference>
<dbReference type="AlphaFoldDB" id="A0A2M8DNR7"/>
<dbReference type="Proteomes" id="UP000228875">
    <property type="component" value="Unassembled WGS sequence"/>
</dbReference>
<accession>A0A2M8DNR7</accession>
<evidence type="ECO:0000256" key="4">
    <source>
        <dbReference type="ARBA" id="ARBA00023163"/>
    </source>
</evidence>
<dbReference type="GO" id="GO:0016987">
    <property type="term" value="F:sigma factor activity"/>
    <property type="evidence" value="ECO:0007669"/>
    <property type="project" value="UniProtKB-KW"/>
</dbReference>
<evidence type="ECO:0000256" key="3">
    <source>
        <dbReference type="ARBA" id="ARBA00023082"/>
    </source>
</evidence>
<dbReference type="InterPro" id="IPR014284">
    <property type="entry name" value="RNA_pol_sigma-70_dom"/>
</dbReference>
<dbReference type="InterPro" id="IPR013325">
    <property type="entry name" value="RNA_pol_sigma_r2"/>
</dbReference>
<dbReference type="GO" id="GO:0003677">
    <property type="term" value="F:DNA binding"/>
    <property type="evidence" value="ECO:0007669"/>
    <property type="project" value="InterPro"/>
</dbReference>
<sequence length="186" mass="22258">MDLNEEKELVKRAKKDPEAFGKLYDQYYSQIFGYILKRVANLEIAQDVCSETFLKALKNLWKFRWKNISFSFWLYRIANNEISNFFRKRKHKLVSLEKILEPIDGSNPEIELIEAEDRLKMHRDFLKIQEKISELEIKYQEVITLRFFEKKQIKEIAEILGKKEGTVKSLLHRGLEKLRAELSETK</sequence>
<dbReference type="InterPro" id="IPR013249">
    <property type="entry name" value="RNA_pol_sigma70_r4_t2"/>
</dbReference>
<evidence type="ECO:0000259" key="5">
    <source>
        <dbReference type="Pfam" id="PF04542"/>
    </source>
</evidence>
<keyword evidence="4" id="KW-0804">Transcription</keyword>
<dbReference type="NCBIfam" id="TIGR02937">
    <property type="entry name" value="sigma70-ECF"/>
    <property type="match status" value="1"/>
</dbReference>
<dbReference type="PANTHER" id="PTHR43133:SF51">
    <property type="entry name" value="RNA POLYMERASE SIGMA FACTOR"/>
    <property type="match status" value="1"/>
</dbReference>
<dbReference type="InterPro" id="IPR007627">
    <property type="entry name" value="RNA_pol_sigma70_r2"/>
</dbReference>
<organism evidence="7 8">
    <name type="scientific">Candidatus Nealsonbacteria bacterium CG_4_9_14_0_8_um_filter_35_12</name>
    <dbReference type="NCBI Taxonomy" id="1974692"/>
    <lineage>
        <taxon>Bacteria</taxon>
        <taxon>Candidatus Nealsoniibacteriota</taxon>
    </lineage>
</organism>
<feature type="domain" description="RNA polymerase sigma factor 70 region 4 type 2" evidence="6">
    <location>
        <begin position="126"/>
        <end position="178"/>
    </location>
</feature>
<evidence type="ECO:0000313" key="8">
    <source>
        <dbReference type="Proteomes" id="UP000228875"/>
    </source>
</evidence>
<dbReference type="InterPro" id="IPR036388">
    <property type="entry name" value="WH-like_DNA-bd_sf"/>
</dbReference>
<dbReference type="Pfam" id="PF08281">
    <property type="entry name" value="Sigma70_r4_2"/>
    <property type="match status" value="1"/>
</dbReference>
<dbReference type="InterPro" id="IPR013324">
    <property type="entry name" value="RNA_pol_sigma_r3/r4-like"/>
</dbReference>
<dbReference type="GO" id="GO:0006352">
    <property type="term" value="P:DNA-templated transcription initiation"/>
    <property type="evidence" value="ECO:0007669"/>
    <property type="project" value="InterPro"/>
</dbReference>
<proteinExistence type="inferred from homology"/>
<evidence type="ECO:0000256" key="1">
    <source>
        <dbReference type="ARBA" id="ARBA00010641"/>
    </source>
</evidence>
<dbReference type="InterPro" id="IPR039425">
    <property type="entry name" value="RNA_pol_sigma-70-like"/>
</dbReference>
<reference evidence="8" key="1">
    <citation type="submission" date="2017-09" db="EMBL/GenBank/DDBJ databases">
        <title>Depth-based differentiation of microbial function through sediment-hosted aquifers and enrichment of novel symbionts in the deep terrestrial subsurface.</title>
        <authorList>
            <person name="Probst A.J."/>
            <person name="Ladd B."/>
            <person name="Jarett J.K."/>
            <person name="Geller-Mcgrath D.E."/>
            <person name="Sieber C.M.K."/>
            <person name="Emerson J.B."/>
            <person name="Anantharaman K."/>
            <person name="Thomas B.C."/>
            <person name="Malmstrom R."/>
            <person name="Stieglmeier M."/>
            <person name="Klingl A."/>
            <person name="Woyke T."/>
            <person name="Ryan C.M."/>
            <person name="Banfield J.F."/>
        </authorList>
    </citation>
    <scope>NUCLEOTIDE SEQUENCE [LARGE SCALE GENOMIC DNA]</scope>
</reference>
<comment type="similarity">
    <text evidence="1">Belongs to the sigma-70 factor family. ECF subfamily.</text>
</comment>
<evidence type="ECO:0000259" key="6">
    <source>
        <dbReference type="Pfam" id="PF08281"/>
    </source>
</evidence>
<dbReference type="Pfam" id="PF04542">
    <property type="entry name" value="Sigma70_r2"/>
    <property type="match status" value="1"/>
</dbReference>
<comment type="caution">
    <text evidence="7">The sequence shown here is derived from an EMBL/GenBank/DDBJ whole genome shotgun (WGS) entry which is preliminary data.</text>
</comment>
<dbReference type="Gene3D" id="1.10.10.10">
    <property type="entry name" value="Winged helix-like DNA-binding domain superfamily/Winged helix DNA-binding domain"/>
    <property type="match status" value="1"/>
</dbReference>
<gene>
    <name evidence="7" type="ORF">CO077_00265</name>
</gene>
<dbReference type="SUPFAM" id="SSF88659">
    <property type="entry name" value="Sigma3 and sigma4 domains of RNA polymerase sigma factors"/>
    <property type="match status" value="1"/>
</dbReference>
<name>A0A2M8DNR7_9BACT</name>